<evidence type="ECO:0000256" key="8">
    <source>
        <dbReference type="ARBA" id="ARBA00023303"/>
    </source>
</evidence>
<dbReference type="EnsemblPlants" id="KEH42890">
    <property type="protein sequence ID" value="KEH42890"/>
    <property type="gene ID" value="MTR_1g077660"/>
</dbReference>
<evidence type="ECO:0000313" key="14">
    <source>
        <dbReference type="Proteomes" id="UP000002051"/>
    </source>
</evidence>
<dbReference type="Pfam" id="PF11744">
    <property type="entry name" value="ALMT"/>
    <property type="match status" value="1"/>
</dbReference>
<feature type="transmembrane region" description="Helical" evidence="10">
    <location>
        <begin position="196"/>
        <end position="220"/>
    </location>
</feature>
<comment type="similarity">
    <text evidence="2">Belongs to the aromatic acid exporter (TC 2.A.85) family.</text>
</comment>
<reference evidence="11 14" key="2">
    <citation type="journal article" date="2014" name="BMC Genomics">
        <title>An improved genome release (version Mt4.0) for the model legume Medicago truncatula.</title>
        <authorList>
            <person name="Tang H."/>
            <person name="Krishnakumar V."/>
            <person name="Bidwell S."/>
            <person name="Rosen B."/>
            <person name="Chan A."/>
            <person name="Zhou S."/>
            <person name="Gentzbittel L."/>
            <person name="Childs K.L."/>
            <person name="Yandell M."/>
            <person name="Gundlach H."/>
            <person name="Mayer K.F."/>
            <person name="Schwartz D.C."/>
            <person name="Town C.D."/>
        </authorList>
    </citation>
    <scope>GENOME REANNOTATION</scope>
    <source>
        <strain evidence="11">A17</strain>
        <strain evidence="13 14">cv. Jemalong A17</strain>
    </source>
</reference>
<accession>A0A072VXW6</accession>
<proteinExistence type="inferred from homology"/>
<gene>
    <name evidence="13" type="primary">25484552</name>
    <name evidence="11" type="ordered locus">MTR_1g077660</name>
    <name evidence="12" type="ORF">MtrunA17_Chr1g0188871</name>
</gene>
<evidence type="ECO:0000313" key="12">
    <source>
        <dbReference type="EMBL" id="RHN80490.1"/>
    </source>
</evidence>
<dbReference type="InterPro" id="IPR020966">
    <property type="entry name" value="ALMT"/>
</dbReference>
<evidence type="ECO:0000313" key="13">
    <source>
        <dbReference type="EnsemblPlants" id="KEH42890"/>
    </source>
</evidence>
<dbReference type="GO" id="GO:0034220">
    <property type="term" value="P:monoatomic ion transmembrane transport"/>
    <property type="evidence" value="ECO:0007669"/>
    <property type="project" value="UniProtKB-KW"/>
</dbReference>
<comment type="subcellular location">
    <subcellularLocation>
        <location evidence="1">Membrane</location>
        <topology evidence="1">Multi-pass membrane protein</topology>
    </subcellularLocation>
</comment>
<protein>
    <submittedName>
        <fullName evidence="11">Aluminum activated malate transporter family protein</fullName>
    </submittedName>
    <submittedName>
        <fullName evidence="12">Putative aluminum-activated malate transporter</fullName>
    </submittedName>
</protein>
<reference evidence="13" key="3">
    <citation type="submission" date="2015-04" db="UniProtKB">
        <authorList>
            <consortium name="EnsemblPlants"/>
        </authorList>
    </citation>
    <scope>IDENTIFICATION</scope>
    <source>
        <strain evidence="13">cv. Jemalong A17</strain>
    </source>
</reference>
<evidence type="ECO:0000313" key="11">
    <source>
        <dbReference type="EMBL" id="KEH42890.1"/>
    </source>
</evidence>
<dbReference type="PANTHER" id="PTHR31086">
    <property type="entry name" value="ALUMINUM-ACTIVATED MALATE TRANSPORTER 10"/>
    <property type="match status" value="1"/>
</dbReference>
<dbReference type="Proteomes" id="UP000265566">
    <property type="component" value="Chromosome 1"/>
</dbReference>
<keyword evidence="14" id="KW-1185">Reference proteome</keyword>
<organism evidence="11 14">
    <name type="scientific">Medicago truncatula</name>
    <name type="common">Barrel medic</name>
    <name type="synonym">Medicago tribuloides</name>
    <dbReference type="NCBI Taxonomy" id="3880"/>
    <lineage>
        <taxon>Eukaryota</taxon>
        <taxon>Viridiplantae</taxon>
        <taxon>Streptophyta</taxon>
        <taxon>Embryophyta</taxon>
        <taxon>Tracheophyta</taxon>
        <taxon>Spermatophyta</taxon>
        <taxon>Magnoliopsida</taxon>
        <taxon>eudicotyledons</taxon>
        <taxon>Gunneridae</taxon>
        <taxon>Pentapetalae</taxon>
        <taxon>rosids</taxon>
        <taxon>fabids</taxon>
        <taxon>Fabales</taxon>
        <taxon>Fabaceae</taxon>
        <taxon>Papilionoideae</taxon>
        <taxon>50 kb inversion clade</taxon>
        <taxon>NPAAA clade</taxon>
        <taxon>Hologalegina</taxon>
        <taxon>IRL clade</taxon>
        <taxon>Trifolieae</taxon>
        <taxon>Medicago</taxon>
    </lineage>
</organism>
<evidence type="ECO:0000256" key="5">
    <source>
        <dbReference type="ARBA" id="ARBA00022989"/>
    </source>
</evidence>
<name>A0A072VXW6_MEDTR</name>
<feature type="transmembrane region" description="Helical" evidence="10">
    <location>
        <begin position="111"/>
        <end position="128"/>
    </location>
</feature>
<dbReference type="GO" id="GO:0015743">
    <property type="term" value="P:malate transport"/>
    <property type="evidence" value="ECO:0007669"/>
    <property type="project" value="InterPro"/>
</dbReference>
<feature type="transmembrane region" description="Helical" evidence="10">
    <location>
        <begin position="134"/>
        <end position="154"/>
    </location>
</feature>
<reference evidence="12" key="4">
    <citation type="journal article" date="2018" name="Nat. Plants">
        <title>Whole-genome landscape of Medicago truncatula symbiotic genes.</title>
        <authorList>
            <person name="Pecrix Y."/>
            <person name="Gamas P."/>
            <person name="Carrere S."/>
        </authorList>
    </citation>
    <scope>NUCLEOTIDE SEQUENCE</scope>
    <source>
        <tissue evidence="12">Leaves</tissue>
    </source>
</reference>
<dbReference type="STRING" id="3880.A0A072VXW6"/>
<dbReference type="Gramene" id="rna4425">
    <property type="protein sequence ID" value="RHN80490.1"/>
    <property type="gene ID" value="gene4425"/>
</dbReference>
<dbReference type="GO" id="GO:0009705">
    <property type="term" value="C:plant-type vacuole membrane"/>
    <property type="evidence" value="ECO:0000318"/>
    <property type="project" value="GO_Central"/>
</dbReference>
<evidence type="ECO:0000256" key="4">
    <source>
        <dbReference type="ARBA" id="ARBA00022692"/>
    </source>
</evidence>
<evidence type="ECO:0000256" key="7">
    <source>
        <dbReference type="ARBA" id="ARBA00023136"/>
    </source>
</evidence>
<keyword evidence="8" id="KW-0407">Ion channel</keyword>
<dbReference type="EMBL" id="CM001217">
    <property type="protein sequence ID" value="KEH42890.1"/>
    <property type="molecule type" value="Genomic_DNA"/>
</dbReference>
<keyword evidence="6" id="KW-0406">Ion transport</keyword>
<keyword evidence="5 10" id="KW-1133">Transmembrane helix</keyword>
<keyword evidence="7 10" id="KW-0472">Membrane</keyword>
<reference evidence="11 14" key="1">
    <citation type="journal article" date="2011" name="Nature">
        <title>The Medicago genome provides insight into the evolution of rhizobial symbioses.</title>
        <authorList>
            <person name="Young N.D."/>
            <person name="Debelle F."/>
            <person name="Oldroyd G.E."/>
            <person name="Geurts R."/>
            <person name="Cannon S.B."/>
            <person name="Udvardi M.K."/>
            <person name="Benedito V.A."/>
            <person name="Mayer K.F."/>
            <person name="Gouzy J."/>
            <person name="Schoof H."/>
            <person name="Van de Peer Y."/>
            <person name="Proost S."/>
            <person name="Cook D.R."/>
            <person name="Meyers B.C."/>
            <person name="Spannagl M."/>
            <person name="Cheung F."/>
            <person name="De Mita S."/>
            <person name="Krishnakumar V."/>
            <person name="Gundlach H."/>
            <person name="Zhou S."/>
            <person name="Mudge J."/>
            <person name="Bharti A.K."/>
            <person name="Murray J.D."/>
            <person name="Naoumkina M.A."/>
            <person name="Rosen B."/>
            <person name="Silverstein K.A."/>
            <person name="Tang H."/>
            <person name="Rombauts S."/>
            <person name="Zhao P.X."/>
            <person name="Zhou P."/>
            <person name="Barbe V."/>
            <person name="Bardou P."/>
            <person name="Bechner M."/>
            <person name="Bellec A."/>
            <person name="Berger A."/>
            <person name="Berges H."/>
            <person name="Bidwell S."/>
            <person name="Bisseling T."/>
            <person name="Choisne N."/>
            <person name="Couloux A."/>
            <person name="Denny R."/>
            <person name="Deshpande S."/>
            <person name="Dai X."/>
            <person name="Doyle J.J."/>
            <person name="Dudez A.M."/>
            <person name="Farmer A.D."/>
            <person name="Fouteau S."/>
            <person name="Franken C."/>
            <person name="Gibelin C."/>
            <person name="Gish J."/>
            <person name="Goldstein S."/>
            <person name="Gonzalez A.J."/>
            <person name="Green P.J."/>
            <person name="Hallab A."/>
            <person name="Hartog M."/>
            <person name="Hua A."/>
            <person name="Humphray S.J."/>
            <person name="Jeong D.H."/>
            <person name="Jing Y."/>
            <person name="Jocker A."/>
            <person name="Kenton S.M."/>
            <person name="Kim D.J."/>
            <person name="Klee K."/>
            <person name="Lai H."/>
            <person name="Lang C."/>
            <person name="Lin S."/>
            <person name="Macmil S.L."/>
            <person name="Magdelenat G."/>
            <person name="Matthews L."/>
            <person name="McCorrison J."/>
            <person name="Monaghan E.L."/>
            <person name="Mun J.H."/>
            <person name="Najar F.Z."/>
            <person name="Nicholson C."/>
            <person name="Noirot C."/>
            <person name="O'Bleness M."/>
            <person name="Paule C.R."/>
            <person name="Poulain J."/>
            <person name="Prion F."/>
            <person name="Qin B."/>
            <person name="Qu C."/>
            <person name="Retzel E.F."/>
            <person name="Riddle C."/>
            <person name="Sallet E."/>
            <person name="Samain S."/>
            <person name="Samson N."/>
            <person name="Sanders I."/>
            <person name="Saurat O."/>
            <person name="Scarpelli C."/>
            <person name="Schiex T."/>
            <person name="Segurens B."/>
            <person name="Severin A.J."/>
            <person name="Sherrier D.J."/>
            <person name="Shi R."/>
            <person name="Sims S."/>
            <person name="Singer S.R."/>
            <person name="Sinharoy S."/>
            <person name="Sterck L."/>
            <person name="Viollet A."/>
            <person name="Wang B.B."/>
            <person name="Wang K."/>
            <person name="Wang M."/>
            <person name="Wang X."/>
            <person name="Warfsmann J."/>
            <person name="Weissenbach J."/>
            <person name="White D.D."/>
            <person name="White J.D."/>
            <person name="Wiley G.B."/>
            <person name="Wincker P."/>
            <person name="Xing Y."/>
            <person name="Yang L."/>
            <person name="Yao Z."/>
            <person name="Ying F."/>
            <person name="Zhai J."/>
            <person name="Zhou L."/>
            <person name="Zuber A."/>
            <person name="Denarie J."/>
            <person name="Dixon R.A."/>
            <person name="May G.D."/>
            <person name="Schwartz D.C."/>
            <person name="Rogers J."/>
            <person name="Quetier F."/>
            <person name="Town C.D."/>
            <person name="Roe B.A."/>
        </authorList>
    </citation>
    <scope>NUCLEOTIDE SEQUENCE [LARGE SCALE GENOMIC DNA]</scope>
    <source>
        <strain evidence="11">A17</strain>
        <strain evidence="13 14">cv. Jemalong A17</strain>
    </source>
</reference>
<evidence type="ECO:0000256" key="2">
    <source>
        <dbReference type="ARBA" id="ARBA00007079"/>
    </source>
</evidence>
<feature type="transmembrane region" description="Helical" evidence="10">
    <location>
        <begin position="86"/>
        <end position="104"/>
    </location>
</feature>
<feature type="transmembrane region" description="Helical" evidence="10">
    <location>
        <begin position="58"/>
        <end position="74"/>
    </location>
</feature>
<dbReference type="KEGG" id="mtr:25484552"/>
<dbReference type="AlphaFoldDB" id="A0A072VXW6"/>
<evidence type="ECO:0000256" key="3">
    <source>
        <dbReference type="ARBA" id="ARBA00022448"/>
    </source>
</evidence>
<dbReference type="Proteomes" id="UP000002051">
    <property type="component" value="Unassembled WGS sequence"/>
</dbReference>
<feature type="compositionally biased region" description="Basic and acidic residues" evidence="9">
    <location>
        <begin position="442"/>
        <end position="452"/>
    </location>
</feature>
<sequence>MTNEKVEWRIQVEDGPWKRAGISCSMWSFISSLYSKLCKFVKKAWEIGVNDPRKFIHCLKVGIALTAVSLFYYLKPLYDGVGRNAMWAVMTVIVVFEYTAGATIYKSVNRIFGTTLAGLLAFGVHWVASKAGDQWEPVIVGASLFLLASATTFSRFIPTIKARFDYGALIFILTFSLVSVSGYRVDELFNLAQQRISTIIIGTSLCIIVSTAVLPVWAGLELHVLVTGNLDKLANSLQGCAAQYFEAQAASESNKNLMGYKCALNSKATEESLANLARWEPAHGRFNFRHPWKQYLKIGATMRSCASCIDALIGCINSENKTSDDIMKIMSRTSIKVGDNSANVLRELASTIKKMKKSNKLDILVIEMNNAALELQNLLKSYPNTQKNAKDGDAKLEIPIIELIQVVTVVSLLSEIVARVEDIVKCVEELSDLAKFKPEMSKCDKTKQHSTDNKISPDQQNDEETVIKTLQMV</sequence>
<keyword evidence="3" id="KW-0813">Transport</keyword>
<dbReference type="EMBL" id="PSQE01000001">
    <property type="protein sequence ID" value="RHN80490.1"/>
    <property type="molecule type" value="Genomic_DNA"/>
</dbReference>
<feature type="region of interest" description="Disordered" evidence="9">
    <location>
        <begin position="442"/>
        <end position="462"/>
    </location>
</feature>
<keyword evidence="4 10" id="KW-0812">Transmembrane</keyword>
<evidence type="ECO:0000256" key="9">
    <source>
        <dbReference type="SAM" id="MobiDB-lite"/>
    </source>
</evidence>
<dbReference type="HOGENOM" id="CLU_020841_2_1_1"/>
<evidence type="ECO:0000256" key="10">
    <source>
        <dbReference type="SAM" id="Phobius"/>
    </source>
</evidence>
<feature type="transmembrane region" description="Helical" evidence="10">
    <location>
        <begin position="166"/>
        <end position="184"/>
    </location>
</feature>
<evidence type="ECO:0000256" key="6">
    <source>
        <dbReference type="ARBA" id="ARBA00023065"/>
    </source>
</evidence>
<dbReference type="OrthoDB" id="68611at2759"/>
<evidence type="ECO:0000256" key="1">
    <source>
        <dbReference type="ARBA" id="ARBA00004141"/>
    </source>
</evidence>